<accession>A0A7C9L9L1</accession>
<sequence>MRAPENCTTMAELREAIDALDEDLIALLARRARYIDRAAVLKQGEGLPARIGPRVDEVVAHVRGAAKARGLDPDLAEGLWRELIEWSIAREERVLGKT</sequence>
<feature type="binding site" evidence="3">
    <location>
        <position position="91"/>
    </location>
    <ligand>
        <name>substrate</name>
    </ligand>
</feature>
<dbReference type="InterPro" id="IPR036263">
    <property type="entry name" value="Chorismate_II_sf"/>
</dbReference>
<dbReference type="GO" id="GO:0004106">
    <property type="term" value="F:chorismate mutase activity"/>
    <property type="evidence" value="ECO:0007669"/>
    <property type="project" value="UniProtKB-EC"/>
</dbReference>
<proteinExistence type="predicted"/>
<feature type="binding site" evidence="3">
    <location>
        <position position="42"/>
    </location>
    <ligand>
        <name>substrate</name>
    </ligand>
</feature>
<keyword evidence="2" id="KW-0413">Isomerase</keyword>
<dbReference type="RefSeq" id="WP_273247684.1">
    <property type="nucleotide sequence ID" value="NZ_VENJ01000002.1"/>
</dbReference>
<evidence type="ECO:0000256" key="3">
    <source>
        <dbReference type="PIRSR" id="PIRSR029775-1"/>
    </source>
</evidence>
<dbReference type="InterPro" id="IPR051331">
    <property type="entry name" value="Chorismate_mutase-related"/>
</dbReference>
<dbReference type="AlphaFoldDB" id="A0A7C9L9L1"/>
<dbReference type="PANTHER" id="PTHR38041">
    <property type="entry name" value="CHORISMATE MUTASE"/>
    <property type="match status" value="1"/>
</dbReference>
<dbReference type="SMART" id="SM00830">
    <property type="entry name" value="CM_2"/>
    <property type="match status" value="1"/>
</dbReference>
<dbReference type="PROSITE" id="PS51168">
    <property type="entry name" value="CHORISMATE_MUT_2"/>
    <property type="match status" value="1"/>
</dbReference>
<name>A0A7C9L9L1_9RHOB</name>
<feature type="binding site" evidence="3">
    <location>
        <position position="31"/>
    </location>
    <ligand>
        <name>substrate</name>
    </ligand>
</feature>
<protein>
    <recommendedName>
        <fullName evidence="1">chorismate mutase</fullName>
        <ecNumber evidence="1">5.4.99.5</ecNumber>
    </recommendedName>
</protein>
<dbReference type="SUPFAM" id="SSF48600">
    <property type="entry name" value="Chorismate mutase II"/>
    <property type="match status" value="1"/>
</dbReference>
<comment type="caution">
    <text evidence="5">The sequence shown here is derived from an EMBL/GenBank/DDBJ whole genome shotgun (WGS) entry which is preliminary data.</text>
</comment>
<evidence type="ECO:0000256" key="1">
    <source>
        <dbReference type="ARBA" id="ARBA00012404"/>
    </source>
</evidence>
<dbReference type="InterPro" id="IPR036979">
    <property type="entry name" value="CM_dom_sf"/>
</dbReference>
<dbReference type="InterPro" id="IPR008241">
    <property type="entry name" value="Isochorismate_pyruvate-lyase"/>
</dbReference>
<dbReference type="GO" id="GO:0009697">
    <property type="term" value="P:salicylic acid biosynthetic process"/>
    <property type="evidence" value="ECO:0007669"/>
    <property type="project" value="InterPro"/>
</dbReference>
<evidence type="ECO:0000313" key="6">
    <source>
        <dbReference type="Proteomes" id="UP000483078"/>
    </source>
</evidence>
<dbReference type="PANTHER" id="PTHR38041:SF1">
    <property type="entry name" value="CHORISMATE MUTASE"/>
    <property type="match status" value="1"/>
</dbReference>
<dbReference type="InterPro" id="IPR002701">
    <property type="entry name" value="CM_II_prokaryot"/>
</dbReference>
<dbReference type="GO" id="GO:0016835">
    <property type="term" value="F:carbon-oxygen lyase activity"/>
    <property type="evidence" value="ECO:0007669"/>
    <property type="project" value="InterPro"/>
</dbReference>
<feature type="binding site" evidence="3">
    <location>
        <position position="14"/>
    </location>
    <ligand>
        <name>substrate</name>
    </ligand>
</feature>
<dbReference type="Gene3D" id="1.20.59.10">
    <property type="entry name" value="Chorismate mutase"/>
    <property type="match status" value="1"/>
</dbReference>
<feature type="domain" description="Chorismate mutase" evidence="4">
    <location>
        <begin position="4"/>
        <end position="95"/>
    </location>
</feature>
<dbReference type="PIRSF" id="PIRSF029775">
    <property type="entry name" value="Isochor_pyr_lyas"/>
    <property type="match status" value="1"/>
</dbReference>
<evidence type="ECO:0000256" key="2">
    <source>
        <dbReference type="ARBA" id="ARBA00023235"/>
    </source>
</evidence>
<dbReference type="EMBL" id="VENJ01000002">
    <property type="protein sequence ID" value="MTJ03238.1"/>
    <property type="molecule type" value="Genomic_DNA"/>
</dbReference>
<gene>
    <name evidence="5" type="ORF">FH759_00910</name>
</gene>
<dbReference type="Proteomes" id="UP000483078">
    <property type="component" value="Unassembled WGS sequence"/>
</dbReference>
<dbReference type="GO" id="GO:0046417">
    <property type="term" value="P:chorismate metabolic process"/>
    <property type="evidence" value="ECO:0007669"/>
    <property type="project" value="InterPro"/>
</dbReference>
<dbReference type="EC" id="5.4.99.5" evidence="1"/>
<organism evidence="5 6">
    <name type="scientific">Sediminimonas qiaohouensis</name>
    <dbReference type="NCBI Taxonomy" id="552061"/>
    <lineage>
        <taxon>Bacteria</taxon>
        <taxon>Pseudomonadati</taxon>
        <taxon>Pseudomonadota</taxon>
        <taxon>Alphaproteobacteria</taxon>
        <taxon>Rhodobacterales</taxon>
        <taxon>Roseobacteraceae</taxon>
        <taxon>Sediminimonas</taxon>
    </lineage>
</organism>
<evidence type="ECO:0000313" key="5">
    <source>
        <dbReference type="EMBL" id="MTJ03238.1"/>
    </source>
</evidence>
<evidence type="ECO:0000259" key="4">
    <source>
        <dbReference type="PROSITE" id="PS51168"/>
    </source>
</evidence>
<reference evidence="5 6" key="1">
    <citation type="submission" date="2019-06" db="EMBL/GenBank/DDBJ databases">
        <title>Enrichment of Autotrophic Halophilic Microorganisms from Red Sea Brine Pool Using Microbial Electrosynthesis System.</title>
        <authorList>
            <person name="Alqahtani M.F."/>
            <person name="Bajracharya S."/>
            <person name="Katuri K.P."/>
            <person name="Ali M."/>
            <person name="Saikaly P.E."/>
        </authorList>
    </citation>
    <scope>NUCLEOTIDE SEQUENCE [LARGE SCALE GENOMIC DNA]</scope>
    <source>
        <strain evidence="5">MES6</strain>
    </source>
</reference>
<dbReference type="Pfam" id="PF01817">
    <property type="entry name" value="CM_2"/>
    <property type="match status" value="1"/>
</dbReference>